<proteinExistence type="predicted"/>
<sequence>MSGSIYDDSDPYLSHLKSKGKYEGWMECLRNAHENPLGHIHIVDITALGGTYQWEANADTIALSAELTERELPDGGTRLIIFAPSNRIYVQKHVGAMYDIDPGFFRAVLMSCESDGFYEGVKHRVPEFLVGGRPRHLDLGYGWAGVIHRRGNCNIVLLSASYSSGRLTEHRWYYENNTYLDLVKFHEEYLRALLKLDKQFFIEVHKNPLFLMLPILDIHVAYLYEGLIYADQLFRRGRISRREKPELVEWAWSALRIMKHDGMGPLDCVRQYDSDYNGNKIQEFGQYKKLAERFRCIIEEISRTEALARDYLQHHVGMFGLEESRVSIKQTRAAFEESKRTKLITVLAIFFVPISLSTSVFGMNIHELNENGQSIWVFILTTVLIVAATMILWGFMYQFQKYNSQPRDGIKEGKHWRTRSAALCQLIFRGHIIWAWKSGILVSLLTDGRVAFLMSCAGHRVVRLLSPLLHSPHEPCRYVRVHIGMSDAFDCDKFED</sequence>
<feature type="transmembrane region" description="Helical" evidence="5">
    <location>
        <begin position="375"/>
        <end position="397"/>
    </location>
</feature>
<reference evidence="7" key="1">
    <citation type="submission" date="2019-06" db="EMBL/GenBank/DDBJ databases">
        <title>Draft genome sequence of the griseofulvin-producing fungus Xylaria cubensis strain G536.</title>
        <authorList>
            <person name="Mead M.E."/>
            <person name="Raja H.A."/>
            <person name="Steenwyk J.L."/>
            <person name="Knowles S.L."/>
            <person name="Oberlies N.H."/>
            <person name="Rokas A."/>
        </authorList>
    </citation>
    <scope>NUCLEOTIDE SEQUENCE [LARGE SCALE GENOMIC DNA]</scope>
    <source>
        <strain evidence="7">G536</strain>
    </source>
</reference>
<keyword evidence="4 5" id="KW-0472">Membrane</keyword>
<evidence type="ECO:0000313" key="7">
    <source>
        <dbReference type="Proteomes" id="UP000319160"/>
    </source>
</evidence>
<keyword evidence="7" id="KW-1185">Reference proteome</keyword>
<keyword evidence="2 5" id="KW-0812">Transmembrane</keyword>
<name>A0A553HT23_9PEZI</name>
<evidence type="ECO:0000313" key="6">
    <source>
        <dbReference type="EMBL" id="TRX91108.1"/>
    </source>
</evidence>
<feature type="transmembrane region" description="Helical" evidence="5">
    <location>
        <begin position="209"/>
        <end position="230"/>
    </location>
</feature>
<protein>
    <submittedName>
        <fullName evidence="6">Uncharacterized protein</fullName>
    </submittedName>
</protein>
<dbReference type="GO" id="GO:0046873">
    <property type="term" value="F:metal ion transmembrane transporter activity"/>
    <property type="evidence" value="ECO:0007669"/>
    <property type="project" value="InterPro"/>
</dbReference>
<dbReference type="STRING" id="2512241.A0A553HT23"/>
<feature type="transmembrane region" description="Helical" evidence="5">
    <location>
        <begin position="343"/>
        <end position="363"/>
    </location>
</feature>
<evidence type="ECO:0000256" key="3">
    <source>
        <dbReference type="ARBA" id="ARBA00022989"/>
    </source>
</evidence>
<dbReference type="Proteomes" id="UP000319160">
    <property type="component" value="Unassembled WGS sequence"/>
</dbReference>
<dbReference type="AlphaFoldDB" id="A0A553HT23"/>
<comment type="subcellular location">
    <subcellularLocation>
        <location evidence="1">Membrane</location>
        <topology evidence="1">Multi-pass membrane protein</topology>
    </subcellularLocation>
</comment>
<accession>A0A553HT23</accession>
<dbReference type="Gene3D" id="1.20.58.340">
    <property type="entry name" value="Magnesium transport protein CorA, transmembrane region"/>
    <property type="match status" value="1"/>
</dbReference>
<dbReference type="OrthoDB" id="3231000at2759"/>
<dbReference type="SUPFAM" id="SSF144083">
    <property type="entry name" value="Magnesium transport protein CorA, transmembrane region"/>
    <property type="match status" value="1"/>
</dbReference>
<gene>
    <name evidence="6" type="ORF">FHL15_008090</name>
</gene>
<dbReference type="EMBL" id="VFLP01000049">
    <property type="protein sequence ID" value="TRX91108.1"/>
    <property type="molecule type" value="Genomic_DNA"/>
</dbReference>
<evidence type="ECO:0000256" key="4">
    <source>
        <dbReference type="ARBA" id="ARBA00023136"/>
    </source>
</evidence>
<evidence type="ECO:0000256" key="2">
    <source>
        <dbReference type="ARBA" id="ARBA00022692"/>
    </source>
</evidence>
<dbReference type="Pfam" id="PF01544">
    <property type="entry name" value="CorA"/>
    <property type="match status" value="1"/>
</dbReference>
<evidence type="ECO:0000256" key="1">
    <source>
        <dbReference type="ARBA" id="ARBA00004141"/>
    </source>
</evidence>
<comment type="caution">
    <text evidence="6">The sequence shown here is derived from an EMBL/GenBank/DDBJ whole genome shotgun (WGS) entry which is preliminary data.</text>
</comment>
<keyword evidence="3 5" id="KW-1133">Transmembrane helix</keyword>
<dbReference type="InterPro" id="IPR002523">
    <property type="entry name" value="MgTranspt_CorA/ZnTranspt_ZntB"/>
</dbReference>
<organism evidence="6 7">
    <name type="scientific">Xylaria flabelliformis</name>
    <dbReference type="NCBI Taxonomy" id="2512241"/>
    <lineage>
        <taxon>Eukaryota</taxon>
        <taxon>Fungi</taxon>
        <taxon>Dikarya</taxon>
        <taxon>Ascomycota</taxon>
        <taxon>Pezizomycotina</taxon>
        <taxon>Sordariomycetes</taxon>
        <taxon>Xylariomycetidae</taxon>
        <taxon>Xylariales</taxon>
        <taxon>Xylariaceae</taxon>
        <taxon>Xylaria</taxon>
    </lineage>
</organism>
<evidence type="ECO:0000256" key="5">
    <source>
        <dbReference type="SAM" id="Phobius"/>
    </source>
</evidence>
<dbReference type="GO" id="GO:0016020">
    <property type="term" value="C:membrane"/>
    <property type="evidence" value="ECO:0007669"/>
    <property type="project" value="UniProtKB-SubCell"/>
</dbReference>
<dbReference type="InterPro" id="IPR045863">
    <property type="entry name" value="CorA_TM1_TM2"/>
</dbReference>